<dbReference type="PANTHER" id="PTHR19303">
    <property type="entry name" value="TRANSPOSON"/>
    <property type="match status" value="1"/>
</dbReference>
<organism evidence="4 5">
    <name type="scientific">Nephila pilipes</name>
    <name type="common">Giant wood spider</name>
    <name type="synonym">Nephila maculata</name>
    <dbReference type="NCBI Taxonomy" id="299642"/>
    <lineage>
        <taxon>Eukaryota</taxon>
        <taxon>Metazoa</taxon>
        <taxon>Ecdysozoa</taxon>
        <taxon>Arthropoda</taxon>
        <taxon>Chelicerata</taxon>
        <taxon>Arachnida</taxon>
        <taxon>Araneae</taxon>
        <taxon>Araneomorphae</taxon>
        <taxon>Entelegynae</taxon>
        <taxon>Araneoidea</taxon>
        <taxon>Nephilidae</taxon>
        <taxon>Nephila</taxon>
    </lineage>
</organism>
<feature type="domain" description="HTH CENPB-type" evidence="3">
    <location>
        <begin position="72"/>
        <end position="156"/>
    </location>
</feature>
<evidence type="ECO:0000256" key="1">
    <source>
        <dbReference type="ARBA" id="ARBA00004123"/>
    </source>
</evidence>
<dbReference type="SUPFAM" id="SSF46689">
    <property type="entry name" value="Homeodomain-like"/>
    <property type="match status" value="2"/>
</dbReference>
<dbReference type="InterPro" id="IPR009057">
    <property type="entry name" value="Homeodomain-like_sf"/>
</dbReference>
<dbReference type="Pfam" id="PF03221">
    <property type="entry name" value="HTH_Tnp_Tc5"/>
    <property type="match status" value="1"/>
</dbReference>
<comment type="caution">
    <text evidence="4">The sequence shown here is derived from an EMBL/GenBank/DDBJ whole genome shotgun (WGS) entry which is preliminary data.</text>
</comment>
<keyword evidence="2" id="KW-0238">DNA-binding</keyword>
<gene>
    <name evidence="4" type="primary">TIGD1</name>
    <name evidence="4" type="ORF">NPIL_463191</name>
</gene>
<dbReference type="EMBL" id="BMAW01106898">
    <property type="protein sequence ID" value="GFT26586.1"/>
    <property type="molecule type" value="Genomic_DNA"/>
</dbReference>
<dbReference type="AlphaFoldDB" id="A0A8X6TMH0"/>
<evidence type="ECO:0000259" key="3">
    <source>
        <dbReference type="PROSITE" id="PS51253"/>
    </source>
</evidence>
<dbReference type="InterPro" id="IPR050863">
    <property type="entry name" value="CenT-Element_Derived"/>
</dbReference>
<reference evidence="4" key="1">
    <citation type="submission" date="2020-08" db="EMBL/GenBank/DDBJ databases">
        <title>Multicomponent nature underlies the extraordinary mechanical properties of spider dragline silk.</title>
        <authorList>
            <person name="Kono N."/>
            <person name="Nakamura H."/>
            <person name="Mori M."/>
            <person name="Yoshida Y."/>
            <person name="Ohtoshi R."/>
            <person name="Malay A.D."/>
            <person name="Moran D.A.P."/>
            <person name="Tomita M."/>
            <person name="Numata K."/>
            <person name="Arakawa K."/>
        </authorList>
    </citation>
    <scope>NUCLEOTIDE SEQUENCE</scope>
</reference>
<dbReference type="InterPro" id="IPR006600">
    <property type="entry name" value="HTH_CenpB_DNA-bd_dom"/>
</dbReference>
<dbReference type="Gene3D" id="1.10.10.60">
    <property type="entry name" value="Homeodomain-like"/>
    <property type="match status" value="2"/>
</dbReference>
<dbReference type="GO" id="GO:0003677">
    <property type="term" value="F:DNA binding"/>
    <property type="evidence" value="ECO:0007669"/>
    <property type="project" value="UniProtKB-KW"/>
</dbReference>
<dbReference type="InterPro" id="IPR004875">
    <property type="entry name" value="DDE_SF_endonuclease_dom"/>
</dbReference>
<dbReference type="Proteomes" id="UP000887013">
    <property type="component" value="Unassembled WGS sequence"/>
</dbReference>
<protein>
    <submittedName>
        <fullName evidence="4">Tigger transposable element-derived protein 1</fullName>
    </submittedName>
</protein>
<dbReference type="PANTHER" id="PTHR19303:SF27">
    <property type="entry name" value="HTH CENPB-TYPE DOMAIN-CONTAINING PROTEIN"/>
    <property type="match status" value="1"/>
</dbReference>
<evidence type="ECO:0000313" key="4">
    <source>
        <dbReference type="EMBL" id="GFT26586.1"/>
    </source>
</evidence>
<sequence>MDPRVKDKTGEKKKPKKMISMEAKHEIIARHERGVRIIDLANEYGRNPSTISTIIKQKEAIKKLQPSKGVTIISKLRTNIHDEMEQLLLLWIKEKQLAGDSVSEAIICEEAGAIFQDLKRDVTETEGESSQGEEGLKASRGWFDNFKKRSGIHSVIRHGEASSGDIKAAESFIKVFEKLISEEGYLPQQMFNCDETGLFWKKMHRRTFITAEEKSLPDKDRLTLALCANAIEDFKIKLLLVYHSENPRAFKAHKVMKEKLQVLWLANSKAWVTRQFVIEWMNIVFGPSVKKILNR</sequence>
<evidence type="ECO:0000313" key="5">
    <source>
        <dbReference type="Proteomes" id="UP000887013"/>
    </source>
</evidence>
<dbReference type="Pfam" id="PF03184">
    <property type="entry name" value="DDE_1"/>
    <property type="match status" value="1"/>
</dbReference>
<dbReference type="OrthoDB" id="361972at2759"/>
<dbReference type="SMART" id="SM00674">
    <property type="entry name" value="CENPB"/>
    <property type="match status" value="1"/>
</dbReference>
<name>A0A8X6TMH0_NEPPI</name>
<comment type="subcellular location">
    <subcellularLocation>
        <location evidence="1">Nucleus</location>
    </subcellularLocation>
</comment>
<dbReference type="GO" id="GO:0005634">
    <property type="term" value="C:nucleus"/>
    <property type="evidence" value="ECO:0007669"/>
    <property type="project" value="UniProtKB-SubCell"/>
</dbReference>
<keyword evidence="5" id="KW-1185">Reference proteome</keyword>
<dbReference type="PROSITE" id="PS51253">
    <property type="entry name" value="HTH_CENPB"/>
    <property type="match status" value="1"/>
</dbReference>
<evidence type="ECO:0000256" key="2">
    <source>
        <dbReference type="ARBA" id="ARBA00023125"/>
    </source>
</evidence>
<proteinExistence type="predicted"/>
<accession>A0A8X6TMH0</accession>